<organism evidence="1 2">
    <name type="scientific">Thermocatellispora tengchongensis</name>
    <dbReference type="NCBI Taxonomy" id="1073253"/>
    <lineage>
        <taxon>Bacteria</taxon>
        <taxon>Bacillati</taxon>
        <taxon>Actinomycetota</taxon>
        <taxon>Actinomycetes</taxon>
        <taxon>Streptosporangiales</taxon>
        <taxon>Streptosporangiaceae</taxon>
        <taxon>Thermocatellispora</taxon>
    </lineage>
</organism>
<sequence length="30" mass="3347">MHRHLVAYGCLARKGPEARNPRSSANLLID</sequence>
<protein>
    <submittedName>
        <fullName evidence="1">Uncharacterized protein</fullName>
    </submittedName>
</protein>
<dbReference type="AlphaFoldDB" id="A0A840P9U0"/>
<dbReference type="Proteomes" id="UP000578449">
    <property type="component" value="Unassembled WGS sequence"/>
</dbReference>
<reference evidence="1 2" key="1">
    <citation type="submission" date="2020-08" db="EMBL/GenBank/DDBJ databases">
        <title>Genomic Encyclopedia of Type Strains, Phase IV (KMG-IV): sequencing the most valuable type-strain genomes for metagenomic binning, comparative biology and taxonomic classification.</title>
        <authorList>
            <person name="Goeker M."/>
        </authorList>
    </citation>
    <scope>NUCLEOTIDE SEQUENCE [LARGE SCALE GENOMIC DNA]</scope>
    <source>
        <strain evidence="1 2">DSM 45615</strain>
    </source>
</reference>
<evidence type="ECO:0000313" key="1">
    <source>
        <dbReference type="EMBL" id="MBB5134190.1"/>
    </source>
</evidence>
<dbReference type="EMBL" id="JACHGN010000007">
    <property type="protein sequence ID" value="MBB5134190.1"/>
    <property type="molecule type" value="Genomic_DNA"/>
</dbReference>
<proteinExistence type="predicted"/>
<keyword evidence="2" id="KW-1185">Reference proteome</keyword>
<accession>A0A840P9U0</accession>
<evidence type="ECO:0000313" key="2">
    <source>
        <dbReference type="Proteomes" id="UP000578449"/>
    </source>
</evidence>
<comment type="caution">
    <text evidence="1">The sequence shown here is derived from an EMBL/GenBank/DDBJ whole genome shotgun (WGS) entry which is preliminary data.</text>
</comment>
<gene>
    <name evidence="1" type="ORF">HNP84_003916</name>
</gene>
<name>A0A840P9U0_9ACTN</name>